<name>A0A7Z0J7F7_9MICO</name>
<comment type="caution">
    <text evidence="1">The sequence shown here is derived from an EMBL/GenBank/DDBJ whole genome shotgun (WGS) entry which is preliminary data.</text>
</comment>
<sequence>MARTTAQHRSIRGVVLGLIFVLGTTLAGCSASAPAGESAAQTTQRILAIDGVSDATVDVRSSLSGFTTYRTTSVTITLDDGYTVGDADAALDWALRTGWAVNDESPNTSVRVGFFTPSGDVVDWDWAGAATAHGLVDPDRPLSLGETGQVSFPSAMIASHLGKWPGEVPTLPDDLFVKDE</sequence>
<dbReference type="Proteomes" id="UP000537260">
    <property type="component" value="Unassembled WGS sequence"/>
</dbReference>
<dbReference type="AlphaFoldDB" id="A0A7Z0J7F7"/>
<gene>
    <name evidence="1" type="ORF">HNR05_003022</name>
</gene>
<reference evidence="1 2" key="1">
    <citation type="submission" date="2020-07" db="EMBL/GenBank/DDBJ databases">
        <title>Sequencing the genomes of 1000 actinobacteria strains.</title>
        <authorList>
            <person name="Klenk H.-P."/>
        </authorList>
    </citation>
    <scope>NUCLEOTIDE SEQUENCE [LARGE SCALE GENOMIC DNA]</scope>
    <source>
        <strain evidence="1 2">LI1</strain>
    </source>
</reference>
<protein>
    <submittedName>
        <fullName evidence="1">Uncharacterized protein</fullName>
    </submittedName>
</protein>
<evidence type="ECO:0000313" key="1">
    <source>
        <dbReference type="EMBL" id="NYJ21231.1"/>
    </source>
</evidence>
<keyword evidence="2" id="KW-1185">Reference proteome</keyword>
<dbReference type="PROSITE" id="PS51257">
    <property type="entry name" value="PROKAR_LIPOPROTEIN"/>
    <property type="match status" value="1"/>
</dbReference>
<dbReference type="EMBL" id="JACCFM010000001">
    <property type="protein sequence ID" value="NYJ21231.1"/>
    <property type="molecule type" value="Genomic_DNA"/>
</dbReference>
<evidence type="ECO:0000313" key="2">
    <source>
        <dbReference type="Proteomes" id="UP000537260"/>
    </source>
</evidence>
<dbReference type="RefSeq" id="WP_179579863.1">
    <property type="nucleotide sequence ID" value="NZ_JACCFM010000001.1"/>
</dbReference>
<accession>A0A7Z0J7F7</accession>
<proteinExistence type="predicted"/>
<organism evidence="1 2">
    <name type="scientific">Glaciibacter psychrotolerans</name>
    <dbReference type="NCBI Taxonomy" id="670054"/>
    <lineage>
        <taxon>Bacteria</taxon>
        <taxon>Bacillati</taxon>
        <taxon>Actinomycetota</taxon>
        <taxon>Actinomycetes</taxon>
        <taxon>Micrococcales</taxon>
        <taxon>Microbacteriaceae</taxon>
        <taxon>Glaciibacter</taxon>
    </lineage>
</organism>